<name>A0ACC0GCU3_9ERIC</name>
<evidence type="ECO:0000313" key="2">
    <source>
        <dbReference type="Proteomes" id="UP001060215"/>
    </source>
</evidence>
<keyword evidence="2" id="KW-1185">Reference proteome</keyword>
<accession>A0ACC0GCU3</accession>
<dbReference type="Proteomes" id="UP001060215">
    <property type="component" value="Chromosome 10"/>
</dbReference>
<dbReference type="EMBL" id="CM045767">
    <property type="protein sequence ID" value="KAI7998769.1"/>
    <property type="molecule type" value="Genomic_DNA"/>
</dbReference>
<reference evidence="1 2" key="1">
    <citation type="journal article" date="2022" name="Plant J.">
        <title>Chromosome-level genome of Camellia lanceoleosa provides a valuable resource for understanding genome evolution and self-incompatibility.</title>
        <authorList>
            <person name="Gong W."/>
            <person name="Xiao S."/>
            <person name="Wang L."/>
            <person name="Liao Z."/>
            <person name="Chang Y."/>
            <person name="Mo W."/>
            <person name="Hu G."/>
            <person name="Li W."/>
            <person name="Zhao G."/>
            <person name="Zhu H."/>
            <person name="Hu X."/>
            <person name="Ji K."/>
            <person name="Xiang X."/>
            <person name="Song Q."/>
            <person name="Yuan D."/>
            <person name="Jin S."/>
            <person name="Zhang L."/>
        </authorList>
    </citation>
    <scope>NUCLEOTIDE SEQUENCE [LARGE SCALE GENOMIC DNA]</scope>
    <source>
        <strain evidence="1">SQ_2022a</strain>
    </source>
</reference>
<organism evidence="1 2">
    <name type="scientific">Camellia lanceoleosa</name>
    <dbReference type="NCBI Taxonomy" id="1840588"/>
    <lineage>
        <taxon>Eukaryota</taxon>
        <taxon>Viridiplantae</taxon>
        <taxon>Streptophyta</taxon>
        <taxon>Embryophyta</taxon>
        <taxon>Tracheophyta</taxon>
        <taxon>Spermatophyta</taxon>
        <taxon>Magnoliopsida</taxon>
        <taxon>eudicotyledons</taxon>
        <taxon>Gunneridae</taxon>
        <taxon>Pentapetalae</taxon>
        <taxon>asterids</taxon>
        <taxon>Ericales</taxon>
        <taxon>Theaceae</taxon>
        <taxon>Camellia</taxon>
    </lineage>
</organism>
<evidence type="ECO:0000313" key="1">
    <source>
        <dbReference type="EMBL" id="KAI7998769.1"/>
    </source>
</evidence>
<protein>
    <submittedName>
        <fullName evidence="1">Uncharacterized protein</fullName>
    </submittedName>
</protein>
<proteinExistence type="predicted"/>
<comment type="caution">
    <text evidence="1">The sequence shown here is derived from an EMBL/GenBank/DDBJ whole genome shotgun (WGS) entry which is preliminary data.</text>
</comment>
<gene>
    <name evidence="1" type="ORF">LOK49_LG10G00548</name>
</gene>
<sequence>MVLRSGSNFTVSRLRSLSYANSVLLSIRFSDLIGFVRIFGFVLIILVGGKVHTKPQGHSGNFTIKSLARTINNRILARGHIILTLIAIGNENSQAVLQFLGFRFLLRKSISILVYIQIQLVCGRSIREYTVIAWFHIEF</sequence>